<dbReference type="InterPro" id="IPR050397">
    <property type="entry name" value="Env_Response_Regulators"/>
</dbReference>
<reference evidence="6" key="1">
    <citation type="journal article" date="2015" name="Nature">
        <title>Complex archaea that bridge the gap between prokaryotes and eukaryotes.</title>
        <authorList>
            <person name="Spang A."/>
            <person name="Saw J.H."/>
            <person name="Jorgensen S.L."/>
            <person name="Zaremba-Niedzwiedzka K."/>
            <person name="Martijn J."/>
            <person name="Lind A.E."/>
            <person name="van Eijk R."/>
            <person name="Schleper C."/>
            <person name="Guy L."/>
            <person name="Ettema T.J."/>
        </authorList>
    </citation>
    <scope>NUCLEOTIDE SEQUENCE</scope>
</reference>
<dbReference type="InterPro" id="IPR036390">
    <property type="entry name" value="WH_DNA-bd_sf"/>
</dbReference>
<evidence type="ECO:0000259" key="4">
    <source>
        <dbReference type="PROSITE" id="PS50042"/>
    </source>
</evidence>
<evidence type="ECO:0000256" key="2">
    <source>
        <dbReference type="ARBA" id="ARBA00023125"/>
    </source>
</evidence>
<dbReference type="PANTHER" id="PTHR24567">
    <property type="entry name" value="CRP FAMILY TRANSCRIPTIONAL REGULATORY PROTEIN"/>
    <property type="match status" value="1"/>
</dbReference>
<dbReference type="EMBL" id="LAZR01005231">
    <property type="protein sequence ID" value="KKN01721.1"/>
    <property type="molecule type" value="Genomic_DNA"/>
</dbReference>
<dbReference type="SUPFAM" id="SSF46785">
    <property type="entry name" value="Winged helix' DNA-binding domain"/>
    <property type="match status" value="1"/>
</dbReference>
<dbReference type="PROSITE" id="PS51063">
    <property type="entry name" value="HTH_CRP_2"/>
    <property type="match status" value="1"/>
</dbReference>
<evidence type="ECO:0008006" key="7">
    <source>
        <dbReference type="Google" id="ProtNLM"/>
    </source>
</evidence>
<dbReference type="Pfam" id="PF13545">
    <property type="entry name" value="HTH_Crp_2"/>
    <property type="match status" value="1"/>
</dbReference>
<comment type="caution">
    <text evidence="6">The sequence shown here is derived from an EMBL/GenBank/DDBJ whole genome shotgun (WGS) entry which is preliminary data.</text>
</comment>
<dbReference type="PRINTS" id="PR00034">
    <property type="entry name" value="HTHCRP"/>
</dbReference>
<dbReference type="InterPro" id="IPR018490">
    <property type="entry name" value="cNMP-bd_dom_sf"/>
</dbReference>
<dbReference type="GO" id="GO:0005829">
    <property type="term" value="C:cytosol"/>
    <property type="evidence" value="ECO:0007669"/>
    <property type="project" value="TreeGrafter"/>
</dbReference>
<keyword evidence="3" id="KW-0804">Transcription</keyword>
<organism evidence="6">
    <name type="scientific">marine sediment metagenome</name>
    <dbReference type="NCBI Taxonomy" id="412755"/>
    <lineage>
        <taxon>unclassified sequences</taxon>
        <taxon>metagenomes</taxon>
        <taxon>ecological metagenomes</taxon>
    </lineage>
</organism>
<evidence type="ECO:0000259" key="5">
    <source>
        <dbReference type="PROSITE" id="PS51063"/>
    </source>
</evidence>
<evidence type="ECO:0000256" key="1">
    <source>
        <dbReference type="ARBA" id="ARBA00023015"/>
    </source>
</evidence>
<dbReference type="InterPro" id="IPR000595">
    <property type="entry name" value="cNMP-bd_dom"/>
</dbReference>
<evidence type="ECO:0000313" key="6">
    <source>
        <dbReference type="EMBL" id="KKN01721.1"/>
    </source>
</evidence>
<keyword evidence="1" id="KW-0805">Transcription regulation</keyword>
<dbReference type="Pfam" id="PF00027">
    <property type="entry name" value="cNMP_binding"/>
    <property type="match status" value="1"/>
</dbReference>
<dbReference type="GO" id="GO:0003677">
    <property type="term" value="F:DNA binding"/>
    <property type="evidence" value="ECO:0007669"/>
    <property type="project" value="UniProtKB-KW"/>
</dbReference>
<evidence type="ECO:0000256" key="3">
    <source>
        <dbReference type="ARBA" id="ARBA00023163"/>
    </source>
</evidence>
<dbReference type="GO" id="GO:0003700">
    <property type="term" value="F:DNA-binding transcription factor activity"/>
    <property type="evidence" value="ECO:0007669"/>
    <property type="project" value="TreeGrafter"/>
</dbReference>
<dbReference type="SMART" id="SM00100">
    <property type="entry name" value="cNMP"/>
    <property type="match status" value="1"/>
</dbReference>
<dbReference type="InterPro" id="IPR012318">
    <property type="entry name" value="HTH_CRP"/>
</dbReference>
<proteinExistence type="predicted"/>
<dbReference type="SUPFAM" id="SSF51206">
    <property type="entry name" value="cAMP-binding domain-like"/>
    <property type="match status" value="1"/>
</dbReference>
<dbReference type="InterPro" id="IPR036388">
    <property type="entry name" value="WH-like_DNA-bd_sf"/>
</dbReference>
<dbReference type="PROSITE" id="PS50042">
    <property type="entry name" value="CNMP_BINDING_3"/>
    <property type="match status" value="1"/>
</dbReference>
<dbReference type="Gene3D" id="1.10.10.10">
    <property type="entry name" value="Winged helix-like DNA-binding domain superfamily/Winged helix DNA-binding domain"/>
    <property type="match status" value="1"/>
</dbReference>
<dbReference type="PANTHER" id="PTHR24567:SF74">
    <property type="entry name" value="HTH-TYPE TRANSCRIPTIONAL REGULATOR ARCR"/>
    <property type="match status" value="1"/>
</dbReference>
<dbReference type="SMART" id="SM00419">
    <property type="entry name" value="HTH_CRP"/>
    <property type="match status" value="1"/>
</dbReference>
<name>A0A0F9PKX4_9ZZZZ</name>
<accession>A0A0F9PKX4</accession>
<dbReference type="CDD" id="cd00038">
    <property type="entry name" value="CAP_ED"/>
    <property type="match status" value="1"/>
</dbReference>
<dbReference type="InterPro" id="IPR014710">
    <property type="entry name" value="RmlC-like_jellyroll"/>
</dbReference>
<keyword evidence="2" id="KW-0238">DNA-binding</keyword>
<feature type="domain" description="HTH crp-type" evidence="5">
    <location>
        <begin position="124"/>
        <end position="197"/>
    </location>
</feature>
<dbReference type="FunFam" id="1.10.10.10:FF:000019">
    <property type="entry name" value="Crp/Fnr family transcriptional regulator"/>
    <property type="match status" value="1"/>
</dbReference>
<dbReference type="AlphaFoldDB" id="A0A0F9PKX4"/>
<dbReference type="Gene3D" id="2.60.120.10">
    <property type="entry name" value="Jelly Rolls"/>
    <property type="match status" value="1"/>
</dbReference>
<gene>
    <name evidence="6" type="ORF">LCGC14_1124930</name>
</gene>
<feature type="domain" description="Cyclic nucleotide-binding" evidence="4">
    <location>
        <begin position="1"/>
        <end position="93"/>
    </location>
</feature>
<protein>
    <recommendedName>
        <fullName evidence="7">Cyclic nucleotide-binding domain-containing protein</fullName>
    </recommendedName>
</protein>
<sequence length="205" mass="23488">MVSHVSFMKKYSKKETIYLPGDRKEQIYLLKSGRVKISKLSAEGKELILTMLGPGDVFGEMALVDDSPSGTIAETMDETHICVISRKNFEALLTQKPELAFQITKLIGLRRKELETKIEDLIFRDVHSRLAHLLLRLAQENGLKRDRGILVNIKLTHYEIASLIGSTRETTTVCLNDFKKEGLLDFDRRKILLLNEAELKRKFRT</sequence>